<feature type="domain" description="Glutaredoxin" evidence="1">
    <location>
        <begin position="126"/>
        <end position="190"/>
    </location>
</feature>
<evidence type="ECO:0000313" key="3">
    <source>
        <dbReference type="Proteomes" id="UP001063166"/>
    </source>
</evidence>
<dbReference type="InterPro" id="IPR036249">
    <property type="entry name" value="Thioredoxin-like_sf"/>
</dbReference>
<dbReference type="GO" id="GO:0015038">
    <property type="term" value="F:glutathione disulfide oxidoreductase activity"/>
    <property type="evidence" value="ECO:0007669"/>
    <property type="project" value="TreeGrafter"/>
</dbReference>
<dbReference type="AlphaFoldDB" id="A0A9P3PL36"/>
<dbReference type="PROSITE" id="PS51354">
    <property type="entry name" value="GLUTAREDOXIN_2"/>
    <property type="match status" value="1"/>
</dbReference>
<gene>
    <name evidence="2" type="ORF">LshimejAT787_0404600</name>
</gene>
<sequence length="223" mass="24844">MSAPVPSAWTPVRRRRFLIFVVALVSFLFCFGVPWELPPSLRDAGLSALSRANIAHLAKSKSQSPPEPKVDEIFGLLHLVTEDVERVLDDVKGLDPTQAINMTVYAGDEKLDWSKTIKKLNKKYPVVVVSKSYCPYSKRAKKLLETYHIQPPPKVIEVDLRTDSDIIKAILGRLTNRYTFPNIIVRGQSIGGSDDLQTLHAQRQLAKILEKAGAVLRDDGSGK</sequence>
<comment type="caution">
    <text evidence="2">The sequence shown here is derived from an EMBL/GenBank/DDBJ whole genome shotgun (WGS) entry which is preliminary data.</text>
</comment>
<dbReference type="GO" id="GO:0005801">
    <property type="term" value="C:cis-Golgi network"/>
    <property type="evidence" value="ECO:0007669"/>
    <property type="project" value="TreeGrafter"/>
</dbReference>
<protein>
    <submittedName>
        <fullName evidence="2">Glutaredoxin</fullName>
    </submittedName>
</protein>
<dbReference type="PANTHER" id="PTHR45694:SF5">
    <property type="entry name" value="GLUTAREDOXIN 2"/>
    <property type="match status" value="1"/>
</dbReference>
<dbReference type="EMBL" id="BRPK01000004">
    <property type="protein sequence ID" value="GLB37409.1"/>
    <property type="molecule type" value="Genomic_DNA"/>
</dbReference>
<name>A0A9P3PL36_LYOSH</name>
<accession>A0A9P3PL36</accession>
<keyword evidence="3" id="KW-1185">Reference proteome</keyword>
<proteinExistence type="predicted"/>
<dbReference type="InterPro" id="IPR002109">
    <property type="entry name" value="Glutaredoxin"/>
</dbReference>
<evidence type="ECO:0000313" key="2">
    <source>
        <dbReference type="EMBL" id="GLB37409.1"/>
    </source>
</evidence>
<dbReference type="Proteomes" id="UP001063166">
    <property type="component" value="Unassembled WGS sequence"/>
</dbReference>
<dbReference type="OrthoDB" id="423313at2759"/>
<dbReference type="GO" id="GO:0000324">
    <property type="term" value="C:fungal-type vacuole"/>
    <property type="evidence" value="ECO:0007669"/>
    <property type="project" value="TreeGrafter"/>
</dbReference>
<dbReference type="Pfam" id="PF00462">
    <property type="entry name" value="Glutaredoxin"/>
    <property type="match status" value="1"/>
</dbReference>
<dbReference type="CDD" id="cd03419">
    <property type="entry name" value="GRX_GRXh_1_2_like"/>
    <property type="match status" value="1"/>
</dbReference>
<dbReference type="PRINTS" id="PR00160">
    <property type="entry name" value="GLUTAREDOXIN"/>
</dbReference>
<organism evidence="2 3">
    <name type="scientific">Lyophyllum shimeji</name>
    <name type="common">Hon-shimeji</name>
    <name type="synonym">Tricholoma shimeji</name>
    <dbReference type="NCBI Taxonomy" id="47721"/>
    <lineage>
        <taxon>Eukaryota</taxon>
        <taxon>Fungi</taxon>
        <taxon>Dikarya</taxon>
        <taxon>Basidiomycota</taxon>
        <taxon>Agaricomycotina</taxon>
        <taxon>Agaricomycetes</taxon>
        <taxon>Agaricomycetidae</taxon>
        <taxon>Agaricales</taxon>
        <taxon>Tricholomatineae</taxon>
        <taxon>Lyophyllaceae</taxon>
        <taxon>Lyophyllum</taxon>
    </lineage>
</organism>
<evidence type="ECO:0000259" key="1">
    <source>
        <dbReference type="Pfam" id="PF00462"/>
    </source>
</evidence>
<dbReference type="SUPFAM" id="SSF52833">
    <property type="entry name" value="Thioredoxin-like"/>
    <property type="match status" value="1"/>
</dbReference>
<dbReference type="Gene3D" id="3.40.30.10">
    <property type="entry name" value="Glutaredoxin"/>
    <property type="match status" value="1"/>
</dbReference>
<reference evidence="2" key="1">
    <citation type="submission" date="2022-07" db="EMBL/GenBank/DDBJ databases">
        <title>The genome of Lyophyllum shimeji provides insight into the initial evolution of ectomycorrhizal fungal genome.</title>
        <authorList>
            <person name="Kobayashi Y."/>
            <person name="Shibata T."/>
            <person name="Hirakawa H."/>
            <person name="Shigenobu S."/>
            <person name="Nishiyama T."/>
            <person name="Yamada A."/>
            <person name="Hasebe M."/>
            <person name="Kawaguchi M."/>
        </authorList>
    </citation>
    <scope>NUCLEOTIDE SEQUENCE</scope>
    <source>
        <strain evidence="2">AT787</strain>
    </source>
</reference>
<dbReference type="GO" id="GO:0034599">
    <property type="term" value="P:cellular response to oxidative stress"/>
    <property type="evidence" value="ECO:0007669"/>
    <property type="project" value="TreeGrafter"/>
</dbReference>
<dbReference type="PANTHER" id="PTHR45694">
    <property type="entry name" value="GLUTAREDOXIN 2"/>
    <property type="match status" value="1"/>
</dbReference>
<dbReference type="InterPro" id="IPR014025">
    <property type="entry name" value="Glutaredoxin_subgr"/>
</dbReference>
<dbReference type="GO" id="GO:0005796">
    <property type="term" value="C:Golgi lumen"/>
    <property type="evidence" value="ECO:0007669"/>
    <property type="project" value="TreeGrafter"/>
</dbReference>